<dbReference type="GO" id="GO:0016758">
    <property type="term" value="F:hexosyltransferase activity"/>
    <property type="evidence" value="ECO:0007669"/>
    <property type="project" value="UniProtKB-ARBA"/>
</dbReference>
<dbReference type="PANTHER" id="PTHR22916">
    <property type="entry name" value="GLYCOSYLTRANSFERASE"/>
    <property type="match status" value="1"/>
</dbReference>
<dbReference type="Pfam" id="PF00535">
    <property type="entry name" value="Glycos_transf_2"/>
    <property type="match status" value="1"/>
</dbReference>
<keyword evidence="2" id="KW-0808">Transferase</keyword>
<keyword evidence="3" id="KW-1185">Reference proteome</keyword>
<gene>
    <name evidence="2" type="ORF">SAMN06265218_101336</name>
</gene>
<dbReference type="InterPro" id="IPR029063">
    <property type="entry name" value="SAM-dependent_MTases_sf"/>
</dbReference>
<evidence type="ECO:0000313" key="2">
    <source>
        <dbReference type="EMBL" id="SMO37602.1"/>
    </source>
</evidence>
<dbReference type="InterPro" id="IPR029044">
    <property type="entry name" value="Nucleotide-diphossugar_trans"/>
</dbReference>
<organism evidence="2 3">
    <name type="scientific">Fodinibius sediminis</name>
    <dbReference type="NCBI Taxonomy" id="1214077"/>
    <lineage>
        <taxon>Bacteria</taxon>
        <taxon>Pseudomonadati</taxon>
        <taxon>Balneolota</taxon>
        <taxon>Balneolia</taxon>
        <taxon>Balneolales</taxon>
        <taxon>Balneolaceae</taxon>
        <taxon>Fodinibius</taxon>
    </lineage>
</organism>
<sequence length="339" mass="39186">MNTPRISVILPAYNAEDTLSEAIRSILHQTEREIELVVINDGSTDASPDIIEQWRSRDKRIVALDQPHRGIVAALNHGLQHACGQYIARMDTDDRSLPERLCRQADFLDAHPSIGLAACLVSYKGTNSKHRGYARYVTWTNTLTTHQQIQQNRFIESPLAHPSVCFRRKLIEKHGVYRCGPFPEDYELWLRWLSRGVTMAKVPEYLLEWRDRPDRLSRTHQRYSMDAFYRIKAQYLAPWLEEHNPHHPELMIWGAGKTSRKRAEYLVRRGIHITHYIDVDPNKIGNVIQGRPVIGHTDLPSPESAFIVSYVGLRGVNQQIRNHLQQHGYRWGSSFIFAA</sequence>
<evidence type="ECO:0000313" key="3">
    <source>
        <dbReference type="Proteomes" id="UP000317593"/>
    </source>
</evidence>
<accession>A0A521AS10</accession>
<dbReference type="SUPFAM" id="SSF53335">
    <property type="entry name" value="S-adenosyl-L-methionine-dependent methyltransferases"/>
    <property type="match status" value="1"/>
</dbReference>
<proteinExistence type="predicted"/>
<name>A0A521AS10_9BACT</name>
<dbReference type="EMBL" id="FXTH01000001">
    <property type="protein sequence ID" value="SMO37602.1"/>
    <property type="molecule type" value="Genomic_DNA"/>
</dbReference>
<dbReference type="OrthoDB" id="9815829at2"/>
<protein>
    <submittedName>
        <fullName evidence="2">Glycosyltransferase involved in cell wall bisynthesis</fullName>
    </submittedName>
</protein>
<dbReference type="PANTHER" id="PTHR22916:SF3">
    <property type="entry name" value="UDP-GLCNAC:BETAGAL BETA-1,3-N-ACETYLGLUCOSAMINYLTRANSFERASE-LIKE PROTEIN 1"/>
    <property type="match status" value="1"/>
</dbReference>
<feature type="domain" description="Glycosyltransferase 2-like" evidence="1">
    <location>
        <begin position="7"/>
        <end position="173"/>
    </location>
</feature>
<dbReference type="InterPro" id="IPR001173">
    <property type="entry name" value="Glyco_trans_2-like"/>
</dbReference>
<dbReference type="Gene3D" id="3.40.50.720">
    <property type="entry name" value="NAD(P)-binding Rossmann-like Domain"/>
    <property type="match status" value="1"/>
</dbReference>
<dbReference type="Proteomes" id="UP000317593">
    <property type="component" value="Unassembled WGS sequence"/>
</dbReference>
<reference evidence="2 3" key="1">
    <citation type="submission" date="2017-05" db="EMBL/GenBank/DDBJ databases">
        <authorList>
            <person name="Varghese N."/>
            <person name="Submissions S."/>
        </authorList>
    </citation>
    <scope>NUCLEOTIDE SEQUENCE [LARGE SCALE GENOMIC DNA]</scope>
    <source>
        <strain evidence="2 3">DSM 21194</strain>
    </source>
</reference>
<dbReference type="SUPFAM" id="SSF53448">
    <property type="entry name" value="Nucleotide-diphospho-sugar transferases"/>
    <property type="match status" value="1"/>
</dbReference>
<dbReference type="RefSeq" id="WP_142712791.1">
    <property type="nucleotide sequence ID" value="NZ_FXTH01000001.1"/>
</dbReference>
<dbReference type="AlphaFoldDB" id="A0A521AS10"/>
<evidence type="ECO:0000259" key="1">
    <source>
        <dbReference type="Pfam" id="PF00535"/>
    </source>
</evidence>
<dbReference type="Gene3D" id="3.90.550.10">
    <property type="entry name" value="Spore Coat Polysaccharide Biosynthesis Protein SpsA, Chain A"/>
    <property type="match status" value="1"/>
</dbReference>